<dbReference type="Pfam" id="PF00582">
    <property type="entry name" value="Usp"/>
    <property type="match status" value="2"/>
</dbReference>
<comment type="similarity">
    <text evidence="1">Belongs to the universal stress protein A family.</text>
</comment>
<dbReference type="Gene3D" id="3.40.50.620">
    <property type="entry name" value="HUPs"/>
    <property type="match status" value="2"/>
</dbReference>
<feature type="domain" description="UspA" evidence="2">
    <location>
        <begin position="149"/>
        <end position="276"/>
    </location>
</feature>
<evidence type="ECO:0000313" key="3">
    <source>
        <dbReference type="EMBL" id="MBD0849210.1"/>
    </source>
</evidence>
<evidence type="ECO:0000259" key="2">
    <source>
        <dbReference type="Pfam" id="PF00582"/>
    </source>
</evidence>
<protein>
    <submittedName>
        <fullName evidence="3">Universal stress protein</fullName>
    </submittedName>
</protein>
<evidence type="ECO:0000313" key="4">
    <source>
        <dbReference type="Proteomes" id="UP000598350"/>
    </source>
</evidence>
<dbReference type="InterPro" id="IPR006016">
    <property type="entry name" value="UspA"/>
</dbReference>
<dbReference type="PANTHER" id="PTHR46268">
    <property type="entry name" value="STRESS RESPONSE PROTEIN NHAX"/>
    <property type="match status" value="1"/>
</dbReference>
<dbReference type="PRINTS" id="PR01438">
    <property type="entry name" value="UNVRSLSTRESS"/>
</dbReference>
<comment type="caution">
    <text evidence="3">The sequence shown here is derived from an EMBL/GenBank/DDBJ whole genome shotgun (WGS) entry which is preliminary data.</text>
</comment>
<proteinExistence type="inferred from homology"/>
<dbReference type="RefSeq" id="WP_188312348.1">
    <property type="nucleotide sequence ID" value="NZ_JABTCG010000001.1"/>
</dbReference>
<dbReference type="CDD" id="cd00293">
    <property type="entry name" value="USP-like"/>
    <property type="match status" value="2"/>
</dbReference>
<gene>
    <name evidence="3" type="ORF">HPE63_00895</name>
</gene>
<dbReference type="InterPro" id="IPR006015">
    <property type="entry name" value="Universal_stress_UspA"/>
</dbReference>
<dbReference type="EMBL" id="JABTCG010000001">
    <property type="protein sequence ID" value="MBD0849210.1"/>
    <property type="molecule type" value="Genomic_DNA"/>
</dbReference>
<sequence>MNKILVPVDFSEFSENALEVAAQLAKRFNANLILLHMLGLSEAILTKNEAQEFMEAQYYMKLTKKRFNEFLDKPYLDGINVSEIVQNYKDFHEINNIVKEQGIDLVVMGSHGVSGLSGLFVGSNTEKVIRTCTVPVLVIKKRSKDFNIKKAVYASDFEVEHIEVFNKAMKFFNLLDAEVHKVYINRPNQYFKSSKEINAQIALFMRTAHHGETGYKDNVQILNDYSIEEGIYNYAEKINADIIALPTQGRKGLAHFFKGSIGEDIANRAKLPVITFKIKN</sequence>
<feature type="domain" description="UspA" evidence="2">
    <location>
        <begin position="2"/>
        <end position="140"/>
    </location>
</feature>
<keyword evidence="4" id="KW-1185">Reference proteome</keyword>
<dbReference type="PANTHER" id="PTHR46268:SF6">
    <property type="entry name" value="UNIVERSAL STRESS PROTEIN UP12"/>
    <property type="match status" value="1"/>
</dbReference>
<accession>A0ABR7V8Q5</accession>
<reference evidence="3 4" key="1">
    <citation type="submission" date="2020-05" db="EMBL/GenBank/DDBJ databases">
        <title>The draft genome sequence of Maribacter arenosus CAU 1321.</title>
        <authorList>
            <person name="Mu L."/>
        </authorList>
    </citation>
    <scope>NUCLEOTIDE SEQUENCE [LARGE SCALE GENOMIC DNA]</scope>
    <source>
        <strain evidence="3 4">CAU 1321</strain>
    </source>
</reference>
<dbReference type="InterPro" id="IPR014729">
    <property type="entry name" value="Rossmann-like_a/b/a_fold"/>
</dbReference>
<name>A0ABR7V8Q5_9FLAO</name>
<organism evidence="3 4">
    <name type="scientific">Maribacter arenosus</name>
    <dbReference type="NCBI Taxonomy" id="1854708"/>
    <lineage>
        <taxon>Bacteria</taxon>
        <taxon>Pseudomonadati</taxon>
        <taxon>Bacteroidota</taxon>
        <taxon>Flavobacteriia</taxon>
        <taxon>Flavobacteriales</taxon>
        <taxon>Flavobacteriaceae</taxon>
        <taxon>Maribacter</taxon>
    </lineage>
</organism>
<dbReference type="Proteomes" id="UP000598350">
    <property type="component" value="Unassembled WGS sequence"/>
</dbReference>
<evidence type="ECO:0000256" key="1">
    <source>
        <dbReference type="ARBA" id="ARBA00008791"/>
    </source>
</evidence>
<dbReference type="SUPFAM" id="SSF52402">
    <property type="entry name" value="Adenine nucleotide alpha hydrolases-like"/>
    <property type="match status" value="2"/>
</dbReference>